<accession>A0A9P5Y032</accession>
<feature type="region of interest" description="Disordered" evidence="1">
    <location>
        <begin position="214"/>
        <end position="262"/>
    </location>
</feature>
<feature type="transmembrane region" description="Helical" evidence="2">
    <location>
        <begin position="137"/>
        <end position="157"/>
    </location>
</feature>
<reference evidence="3" key="1">
    <citation type="submission" date="2020-11" db="EMBL/GenBank/DDBJ databases">
        <authorList>
            <consortium name="DOE Joint Genome Institute"/>
            <person name="Ahrendt S."/>
            <person name="Riley R."/>
            <person name="Andreopoulos W."/>
            <person name="Labutti K."/>
            <person name="Pangilinan J."/>
            <person name="Ruiz-Duenas F.J."/>
            <person name="Barrasa J.M."/>
            <person name="Sanchez-Garcia M."/>
            <person name="Camarero S."/>
            <person name="Miyauchi S."/>
            <person name="Serrano A."/>
            <person name="Linde D."/>
            <person name="Babiker R."/>
            <person name="Drula E."/>
            <person name="Ayuso-Fernandez I."/>
            <person name="Pacheco R."/>
            <person name="Padilla G."/>
            <person name="Ferreira P."/>
            <person name="Barriuso J."/>
            <person name="Kellner H."/>
            <person name="Castanera R."/>
            <person name="Alfaro M."/>
            <person name="Ramirez L."/>
            <person name="Pisabarro A.G."/>
            <person name="Kuo A."/>
            <person name="Tritt A."/>
            <person name="Lipzen A."/>
            <person name="He G."/>
            <person name="Yan M."/>
            <person name="Ng V."/>
            <person name="Cullen D."/>
            <person name="Martin F."/>
            <person name="Rosso M.-N."/>
            <person name="Henrissat B."/>
            <person name="Hibbett D."/>
            <person name="Martinez A.T."/>
            <person name="Grigoriev I.V."/>
        </authorList>
    </citation>
    <scope>NUCLEOTIDE SEQUENCE</scope>
    <source>
        <strain evidence="3">CBS 247.69</strain>
    </source>
</reference>
<evidence type="ECO:0000313" key="4">
    <source>
        <dbReference type="Proteomes" id="UP000807353"/>
    </source>
</evidence>
<keyword evidence="2" id="KW-0472">Membrane</keyword>
<feature type="compositionally biased region" description="Polar residues" evidence="1">
    <location>
        <begin position="250"/>
        <end position="262"/>
    </location>
</feature>
<dbReference type="EMBL" id="MU150302">
    <property type="protein sequence ID" value="KAF9460234.1"/>
    <property type="molecule type" value="Genomic_DNA"/>
</dbReference>
<feature type="transmembrane region" description="Helical" evidence="2">
    <location>
        <begin position="59"/>
        <end position="80"/>
    </location>
</feature>
<dbReference type="AlphaFoldDB" id="A0A9P5Y032"/>
<protein>
    <submittedName>
        <fullName evidence="3">Uncharacterized protein</fullName>
    </submittedName>
</protein>
<keyword evidence="4" id="KW-1185">Reference proteome</keyword>
<organism evidence="3 4">
    <name type="scientific">Collybia nuda</name>
    <dbReference type="NCBI Taxonomy" id="64659"/>
    <lineage>
        <taxon>Eukaryota</taxon>
        <taxon>Fungi</taxon>
        <taxon>Dikarya</taxon>
        <taxon>Basidiomycota</taxon>
        <taxon>Agaricomycotina</taxon>
        <taxon>Agaricomycetes</taxon>
        <taxon>Agaricomycetidae</taxon>
        <taxon>Agaricales</taxon>
        <taxon>Tricholomatineae</taxon>
        <taxon>Clitocybaceae</taxon>
        <taxon>Collybia</taxon>
    </lineage>
</organism>
<proteinExistence type="predicted"/>
<gene>
    <name evidence="3" type="ORF">BDZ94DRAFT_1300054</name>
</gene>
<dbReference type="OrthoDB" id="2744793at2759"/>
<dbReference type="Proteomes" id="UP000807353">
    <property type="component" value="Unassembled WGS sequence"/>
</dbReference>
<keyword evidence="2" id="KW-0812">Transmembrane</keyword>
<evidence type="ECO:0000313" key="3">
    <source>
        <dbReference type="EMBL" id="KAF9460234.1"/>
    </source>
</evidence>
<keyword evidence="2" id="KW-1133">Transmembrane helix</keyword>
<feature type="transmembrane region" description="Helical" evidence="2">
    <location>
        <begin position="95"/>
        <end position="117"/>
    </location>
</feature>
<evidence type="ECO:0000256" key="1">
    <source>
        <dbReference type="SAM" id="MobiDB-lite"/>
    </source>
</evidence>
<name>A0A9P5Y032_9AGAR</name>
<evidence type="ECO:0000256" key="2">
    <source>
        <dbReference type="SAM" id="Phobius"/>
    </source>
</evidence>
<sequence>MAQYLGARDDFPQMTTLLIQAFFYGRREFPHLPRKFHFIFINDGLLIWRASILIQRRKWILILPFFLSLASFIADFSRFVQHKVILGISVGPPSLVNAILSLGDILVVTSLIGRVYWIHRTDMRVFYDDTNHQSKAVSILAILVTTGFLLLMARTLYIISVSALLSSEWANTVLSNISFGFESIHPTLTVVLVNLENTFEQHYIINASLPPIDFRESPSPQEPTQDGPKAYPTYTRDTSVLTGEGGSATDLESSQMNAKSLS</sequence>
<comment type="caution">
    <text evidence="3">The sequence shown here is derived from an EMBL/GenBank/DDBJ whole genome shotgun (WGS) entry which is preliminary data.</text>
</comment>